<keyword evidence="2 4" id="KW-0732">Signal</keyword>
<dbReference type="Proteomes" id="UP000267077">
    <property type="component" value="Unassembled WGS sequence"/>
</dbReference>
<gene>
    <name evidence="7" type="ORF">EKH79_10375</name>
</gene>
<dbReference type="InterPro" id="IPR008258">
    <property type="entry name" value="Transglycosylase_SLT_dom_1"/>
</dbReference>
<keyword evidence="8" id="KW-1185">Reference proteome</keyword>
<name>A0A3S0PZ84_9GAMM</name>
<comment type="similarity">
    <text evidence="1">Belongs to the transglycosylase Slt family.</text>
</comment>
<comment type="caution">
    <text evidence="7">The sequence shown here is derived from an EMBL/GenBank/DDBJ whole genome shotgun (WGS) entry which is preliminary data.</text>
</comment>
<evidence type="ECO:0000256" key="2">
    <source>
        <dbReference type="ARBA" id="ARBA00022729"/>
    </source>
</evidence>
<dbReference type="CDD" id="cd13401">
    <property type="entry name" value="Slt70-like"/>
    <property type="match status" value="1"/>
</dbReference>
<feature type="signal peptide" evidence="4">
    <location>
        <begin position="1"/>
        <end position="28"/>
    </location>
</feature>
<dbReference type="GO" id="GO:0004553">
    <property type="term" value="F:hydrolase activity, hydrolyzing O-glycosyl compounds"/>
    <property type="evidence" value="ECO:0007669"/>
    <property type="project" value="InterPro"/>
</dbReference>
<dbReference type="InterPro" id="IPR023346">
    <property type="entry name" value="Lysozyme-like_dom_sf"/>
</dbReference>
<evidence type="ECO:0000256" key="4">
    <source>
        <dbReference type="SAM" id="SignalP"/>
    </source>
</evidence>
<dbReference type="Gene3D" id="1.10.1240.20">
    <property type="entry name" value="Lytic transglycosylase, superhelical linker domain"/>
    <property type="match status" value="1"/>
</dbReference>
<organism evidence="7 8">
    <name type="scientific">Dyella dinghuensis</name>
    <dbReference type="NCBI Taxonomy" id="1920169"/>
    <lineage>
        <taxon>Bacteria</taxon>
        <taxon>Pseudomonadati</taxon>
        <taxon>Pseudomonadota</taxon>
        <taxon>Gammaproteobacteria</taxon>
        <taxon>Lysobacterales</taxon>
        <taxon>Rhodanobacteraceae</taxon>
        <taxon>Dyella</taxon>
    </lineage>
</organism>
<accession>A0A3S0PZ84</accession>
<dbReference type="Gene3D" id="1.25.20.10">
    <property type="entry name" value="Bacterial muramidases"/>
    <property type="match status" value="1"/>
</dbReference>
<evidence type="ECO:0000313" key="7">
    <source>
        <dbReference type="EMBL" id="RUL64427.1"/>
    </source>
</evidence>
<dbReference type="AlphaFoldDB" id="A0A3S0PZ84"/>
<feature type="region of interest" description="Disordered" evidence="3">
    <location>
        <begin position="661"/>
        <end position="699"/>
    </location>
</feature>
<feature type="compositionally biased region" description="Low complexity" evidence="3">
    <location>
        <begin position="669"/>
        <end position="699"/>
    </location>
</feature>
<dbReference type="PANTHER" id="PTHR37423">
    <property type="entry name" value="SOLUBLE LYTIC MUREIN TRANSGLYCOSYLASE-RELATED"/>
    <property type="match status" value="1"/>
</dbReference>
<reference evidence="7 8" key="1">
    <citation type="submission" date="2018-12" db="EMBL/GenBank/DDBJ databases">
        <title>Dyella dinghuensis sp. nov. DHOA06 and Dyella choica sp. nov. 4M-K27, isolated from forest soil.</title>
        <authorList>
            <person name="Qiu L.-H."/>
            <person name="Gao Z.-H."/>
        </authorList>
    </citation>
    <scope>NUCLEOTIDE SEQUENCE [LARGE SCALE GENOMIC DNA]</scope>
    <source>
        <strain evidence="7 8">DHOA06</strain>
    </source>
</reference>
<dbReference type="SUPFAM" id="SSF53955">
    <property type="entry name" value="Lysozyme-like"/>
    <property type="match status" value="1"/>
</dbReference>
<protein>
    <submittedName>
        <fullName evidence="7">Lytic murein transglycosylase</fullName>
    </submittedName>
</protein>
<dbReference type="RefSeq" id="WP_126673707.1">
    <property type="nucleotide sequence ID" value="NZ_RYZR01000005.1"/>
</dbReference>
<dbReference type="Pfam" id="PF14718">
    <property type="entry name" value="SLT_L"/>
    <property type="match status" value="1"/>
</dbReference>
<sequence length="699" mass="76550">MAPQAVTRLGRRLLIVIASCMLAAPIAAQTDTATLESQRAAFKQAYAAASQGGDSWRSLASGLQDYPLYPYLEAASLEHDIQQADRPTVEAYLKQNPDLIPADDLRRNFLAELARRQDWTDFQAMYQPGLGDALTCDALQAKLAGSVALDFNKDLAGLWSEASLPSACDPVLQAAHDQGLLTPARLWARIDLAADAGKGNTISALAPWLPDGDANEAQRLAQALNDPASAVRAAGTWPDTPRSRQAATLALVRLARRQSDTADDAWQSLQGHFQFTPTQRNNILNALAVFHATDYDANALQRLIDLPASAQTDTSREWRVRVALAAQNWSAVLAAIEAMPPSQRQDDEWQYFRARALSQLGRSDEAQRAYNSVAMQSSYFGYLAADHQNTSYSICSVQPAGSQQGEQDVLAIPGIRRAFELFAVDMLNPARREWNRALANADAQTIRQAVVLADQRGWYDRAVFAFNNGQGLHYYTLRFPLGRQYNLVQRADQAGIDPYWAYGILRVESAWMFDAHSGADARGLMQLVPGSAAEVARRNGLPWSGGNSLFDPSVNIQLGTRYLAQMADRFNGSLWLASAAYNAGAARANQWLDQRSQLPPDVFVATIPFKETREYVARVMYYSVIYDWRLNGNAAPISTRMAPLSQVYSRPTGEPQRKMITCATPPEPASTTTIPAPPSSAHLSPAPSRSSAPATEPAH</sequence>
<dbReference type="InterPro" id="IPR037061">
    <property type="entry name" value="Lytic_TGlycoase_superhlx_L_sf"/>
</dbReference>
<evidence type="ECO:0000256" key="1">
    <source>
        <dbReference type="ARBA" id="ARBA00007734"/>
    </source>
</evidence>
<evidence type="ECO:0000256" key="3">
    <source>
        <dbReference type="SAM" id="MobiDB-lite"/>
    </source>
</evidence>
<evidence type="ECO:0000259" key="6">
    <source>
        <dbReference type="Pfam" id="PF14718"/>
    </source>
</evidence>
<evidence type="ECO:0000259" key="5">
    <source>
        <dbReference type="Pfam" id="PF01464"/>
    </source>
</evidence>
<evidence type="ECO:0000313" key="8">
    <source>
        <dbReference type="Proteomes" id="UP000267077"/>
    </source>
</evidence>
<feature type="domain" description="Transglycosylase SLT" evidence="5">
    <location>
        <begin position="490"/>
        <end position="598"/>
    </location>
</feature>
<dbReference type="EMBL" id="RYZR01000005">
    <property type="protein sequence ID" value="RUL64427.1"/>
    <property type="molecule type" value="Genomic_DNA"/>
</dbReference>
<feature type="domain" description="Lytic transglycosylase superhelical linker" evidence="6">
    <location>
        <begin position="412"/>
        <end position="470"/>
    </location>
</feature>
<proteinExistence type="inferred from homology"/>
<feature type="chain" id="PRO_5018751885" evidence="4">
    <location>
        <begin position="29"/>
        <end position="699"/>
    </location>
</feature>
<dbReference type="Pfam" id="PF01464">
    <property type="entry name" value="SLT"/>
    <property type="match status" value="1"/>
</dbReference>
<dbReference type="InterPro" id="IPR008939">
    <property type="entry name" value="Lytic_TGlycosylase_superhlx_U"/>
</dbReference>
<dbReference type="SUPFAM" id="SSF48435">
    <property type="entry name" value="Bacterial muramidases"/>
    <property type="match status" value="1"/>
</dbReference>
<dbReference type="OrthoDB" id="92254at2"/>
<dbReference type="Gene3D" id="1.10.530.10">
    <property type="match status" value="1"/>
</dbReference>
<dbReference type="GO" id="GO:0042597">
    <property type="term" value="C:periplasmic space"/>
    <property type="evidence" value="ECO:0007669"/>
    <property type="project" value="InterPro"/>
</dbReference>
<dbReference type="InterPro" id="IPR012289">
    <property type="entry name" value="Lytic_TGlycosylase_superhlx_L"/>
</dbReference>
<dbReference type="PANTHER" id="PTHR37423:SF5">
    <property type="entry name" value="SOLUBLE LYTIC MUREIN TRANSGLYCOSYLASE"/>
    <property type="match status" value="1"/>
</dbReference>